<accession>A0A2I0I8Z6</accession>
<reference evidence="4 5" key="1">
    <citation type="submission" date="2017-11" db="EMBL/GenBank/DDBJ databases">
        <title>De-novo sequencing of pomegranate (Punica granatum L.) genome.</title>
        <authorList>
            <person name="Akparov Z."/>
            <person name="Amiraslanov A."/>
            <person name="Hajiyeva S."/>
            <person name="Abbasov M."/>
            <person name="Kaur K."/>
            <person name="Hamwieh A."/>
            <person name="Solovyev V."/>
            <person name="Salamov A."/>
            <person name="Braich B."/>
            <person name="Kosarev P."/>
            <person name="Mahmoud A."/>
            <person name="Hajiyev E."/>
            <person name="Babayeva S."/>
            <person name="Izzatullayeva V."/>
            <person name="Mammadov A."/>
            <person name="Mammadov A."/>
            <person name="Sharifova S."/>
            <person name="Ojaghi J."/>
            <person name="Eynullazada K."/>
            <person name="Bayramov B."/>
            <person name="Abdulazimova A."/>
            <person name="Shahmuradov I."/>
        </authorList>
    </citation>
    <scope>NUCLEOTIDE SEQUENCE [LARGE SCALE GENOMIC DNA]</scope>
    <source>
        <strain evidence="5">cv. AG2017</strain>
        <tissue evidence="4">Leaf</tissue>
    </source>
</reference>
<dbReference type="GeneID" id="116203316"/>
<dbReference type="EMBL" id="PGOL01003542">
    <property type="protein sequence ID" value="PKI40467.1"/>
    <property type="molecule type" value="Genomic_DNA"/>
</dbReference>
<evidence type="ECO:0000256" key="2">
    <source>
        <dbReference type="ARBA" id="ARBA00025796"/>
    </source>
</evidence>
<protein>
    <recommendedName>
        <fullName evidence="3">Protein TILLER ANGLE CONTROL 1</fullName>
    </recommendedName>
</protein>
<evidence type="ECO:0000313" key="5">
    <source>
        <dbReference type="Proteomes" id="UP000233551"/>
    </source>
</evidence>
<dbReference type="OrthoDB" id="1922866at2759"/>
<gene>
    <name evidence="4" type="ORF">CRG98_039103</name>
</gene>
<evidence type="ECO:0000256" key="3">
    <source>
        <dbReference type="ARBA" id="ARBA00026138"/>
    </source>
</evidence>
<dbReference type="PANTHER" id="PTHR38366:SF1">
    <property type="entry name" value="PROTEIN TILLER ANGLE CONTROL 1"/>
    <property type="match status" value="1"/>
</dbReference>
<name>A0A2I0I8Z6_PUNGR</name>
<comment type="caution">
    <text evidence="4">The sequence shown here is derived from an EMBL/GenBank/DDBJ whole genome shotgun (WGS) entry which is preliminary data.</text>
</comment>
<evidence type="ECO:0000313" key="4">
    <source>
        <dbReference type="EMBL" id="PKI40467.1"/>
    </source>
</evidence>
<organism evidence="4 5">
    <name type="scientific">Punica granatum</name>
    <name type="common">Pomegranate</name>
    <dbReference type="NCBI Taxonomy" id="22663"/>
    <lineage>
        <taxon>Eukaryota</taxon>
        <taxon>Viridiplantae</taxon>
        <taxon>Streptophyta</taxon>
        <taxon>Embryophyta</taxon>
        <taxon>Tracheophyta</taxon>
        <taxon>Spermatophyta</taxon>
        <taxon>Magnoliopsida</taxon>
        <taxon>eudicotyledons</taxon>
        <taxon>Gunneridae</taxon>
        <taxon>Pentapetalae</taxon>
        <taxon>rosids</taxon>
        <taxon>malvids</taxon>
        <taxon>Myrtales</taxon>
        <taxon>Lythraceae</taxon>
        <taxon>Punica</taxon>
    </lineage>
</organism>
<evidence type="ECO:0000256" key="1">
    <source>
        <dbReference type="ARBA" id="ARBA00022604"/>
    </source>
</evidence>
<dbReference type="GO" id="GO:0001763">
    <property type="term" value="P:morphogenesis of a branching structure"/>
    <property type="evidence" value="ECO:0007669"/>
    <property type="project" value="InterPro"/>
</dbReference>
<sequence>MRSMKIFDWVQRRLNADQLQKDDGLGRSGKKSDQSAAGGTVAKTLLEQVDGRLGSWKYGILTIGTFGYDPLITQQQQQGKGKDCVHGLNSYSSGGSSHEGIVDEGDGYEYPVVDNSNSIIIIAGGGDDHMNNIVKYGDDDEGEEEELNPLIIPEPRDSHVNEKKDHCRYNHHQHLQNVICKDAETISFRSSSSRINNNIPYLKRETKGERTTLADLFFAESAHATEEPKLWEAINSSLGKKKLKKKNDHDQLEDEEEEEDDEEDEEKENEEEEEASRGKKKAVKAHSFAKKFIPQYMSHGSRPIKKLHKLMRKMLKRKIHPELEQQLEVGGPGEVDGRSETIGARAMNKTLLPVPADEEDDNNHHGNQQPLMSDLLPNPHLIKLDGTADESVALLRTKGN</sequence>
<keyword evidence="1" id="KW-0341">Growth regulation</keyword>
<dbReference type="PANTHER" id="PTHR38366">
    <property type="entry name" value="NAD-DEPENDENT PROTEIN DEACETYLASE HST1-LIKE PROTEIN"/>
    <property type="match status" value="1"/>
</dbReference>
<keyword evidence="5" id="KW-1185">Reference proteome</keyword>
<dbReference type="InterPro" id="IPR044989">
    <property type="entry name" value="TAC1"/>
</dbReference>
<dbReference type="STRING" id="22663.A0A2I0I8Z6"/>
<dbReference type="Proteomes" id="UP000233551">
    <property type="component" value="Unassembled WGS sequence"/>
</dbReference>
<dbReference type="AlphaFoldDB" id="A0A2I0I8Z6"/>
<proteinExistence type="inferred from homology"/>
<comment type="similarity">
    <text evidence="2">Belongs to the TAC family.</text>
</comment>